<sequence length="398" mass="43830">MALFNVPGWSVPSTAPAQSSKKRKRPSHDVDKVQSAEINLEKLMNKLKDKDEDVDSPRAPKKRRRSGSDAGEKGEGSSQSGKGKGIAEWGLRRKDKRPSTSMISGPKKLKGKKDFAKLVDHAASMPSLSRAKSPTSPISRTSFALGSKSPPAPSNLTPLQKDMKHSLDGARFRLINETLYKADSAKSHRMMQEDPKIYEEYHTGFRHQVQSWPTNPVSHYISTLSIYPSKTVIVDLGCGDAVLARALTPKGMSVLSFDLVSDDAYVVEADICVKLPLPGSEGSDGEKSEGEGHIVDVAVCALSLMGTNWPNCIREAWRILKPGGELKIAEVASRFTNSEEFGSLINSIGFKLKSKDESNSHFTLFEFKKVARKAKNETEWAELVSKGNILKPCEYKRR</sequence>
<dbReference type="GO" id="GO:0042273">
    <property type="term" value="P:ribosomal large subunit biogenesis"/>
    <property type="evidence" value="ECO:0007669"/>
    <property type="project" value="TreeGrafter"/>
</dbReference>
<dbReference type="EC" id="2.1.1.-" evidence="9"/>
<dbReference type="Pfam" id="PF05148">
    <property type="entry name" value="Methyltransf_8"/>
    <property type="match status" value="1"/>
</dbReference>
<evidence type="ECO:0000256" key="1">
    <source>
        <dbReference type="ARBA" id="ARBA00004604"/>
    </source>
</evidence>
<evidence type="ECO:0000256" key="9">
    <source>
        <dbReference type="RuleBase" id="RU365074"/>
    </source>
</evidence>
<dbReference type="SUPFAM" id="SSF53335">
    <property type="entry name" value="S-adenosyl-L-methionine-dependent methyltransferases"/>
    <property type="match status" value="1"/>
</dbReference>
<evidence type="ECO:0000256" key="5">
    <source>
        <dbReference type="ARBA" id="ARBA00022679"/>
    </source>
</evidence>
<evidence type="ECO:0000256" key="3">
    <source>
        <dbReference type="ARBA" id="ARBA00022552"/>
    </source>
</evidence>
<dbReference type="FunFam" id="1.10.10.2150:FF:000001">
    <property type="entry name" value="Ribosomal RNA-processing protein 8"/>
    <property type="match status" value="1"/>
</dbReference>
<reference evidence="11 12" key="1">
    <citation type="submission" date="2014-04" db="EMBL/GenBank/DDBJ databases">
        <authorList>
            <consortium name="DOE Joint Genome Institute"/>
            <person name="Kuo A."/>
            <person name="Tarkka M."/>
            <person name="Buscot F."/>
            <person name="Kohler A."/>
            <person name="Nagy L.G."/>
            <person name="Floudas D."/>
            <person name="Copeland A."/>
            <person name="Barry K.W."/>
            <person name="Cichocki N."/>
            <person name="Veneault-Fourrey C."/>
            <person name="LaButti K."/>
            <person name="Lindquist E.A."/>
            <person name="Lipzen A."/>
            <person name="Lundell T."/>
            <person name="Morin E."/>
            <person name="Murat C."/>
            <person name="Sun H."/>
            <person name="Tunlid A."/>
            <person name="Henrissat B."/>
            <person name="Grigoriev I.V."/>
            <person name="Hibbett D.S."/>
            <person name="Martin F."/>
            <person name="Nordberg H.P."/>
            <person name="Cantor M.N."/>
            <person name="Hua S.X."/>
        </authorList>
    </citation>
    <scope>NUCLEOTIDE SEQUENCE [LARGE SCALE GENOMIC DNA]</scope>
    <source>
        <strain evidence="11 12">F 1598</strain>
    </source>
</reference>
<dbReference type="Proteomes" id="UP000054166">
    <property type="component" value="Unassembled WGS sequence"/>
</dbReference>
<dbReference type="InterPro" id="IPR042036">
    <property type="entry name" value="RRP8_N"/>
</dbReference>
<gene>
    <name evidence="11" type="ORF">PILCRDRAFT_811486</name>
</gene>
<evidence type="ECO:0000313" key="11">
    <source>
        <dbReference type="EMBL" id="KIM90983.1"/>
    </source>
</evidence>
<proteinExistence type="inferred from homology"/>
<keyword evidence="5 9" id="KW-0808">Transferase</keyword>
<dbReference type="CDD" id="cd02440">
    <property type="entry name" value="AdoMet_MTases"/>
    <property type="match status" value="1"/>
</dbReference>
<dbReference type="PANTHER" id="PTHR12787">
    <property type="entry name" value="RIBOSOMAL RNA-PROCESSING PROTEIN 8"/>
    <property type="match status" value="1"/>
</dbReference>
<keyword evidence="3 9" id="KW-0698">rRNA processing</keyword>
<dbReference type="GO" id="GO:0016433">
    <property type="term" value="F:rRNA (adenine) methyltransferase activity"/>
    <property type="evidence" value="ECO:0007669"/>
    <property type="project" value="UniProtKB-ARBA"/>
</dbReference>
<evidence type="ECO:0000256" key="8">
    <source>
        <dbReference type="ARBA" id="ARBA00076672"/>
    </source>
</evidence>
<dbReference type="InterPro" id="IPR007823">
    <property type="entry name" value="RRP8"/>
</dbReference>
<evidence type="ECO:0000256" key="4">
    <source>
        <dbReference type="ARBA" id="ARBA00022603"/>
    </source>
</evidence>
<accession>A0A0C3BWR1</accession>
<evidence type="ECO:0000256" key="7">
    <source>
        <dbReference type="ARBA" id="ARBA00023242"/>
    </source>
</evidence>
<name>A0A0C3BWR1_PILCF</name>
<feature type="region of interest" description="Disordered" evidence="10">
    <location>
        <begin position="1"/>
        <end position="113"/>
    </location>
</feature>
<evidence type="ECO:0000256" key="2">
    <source>
        <dbReference type="ARBA" id="ARBA00006301"/>
    </source>
</evidence>
<feature type="compositionally biased region" description="Basic and acidic residues" evidence="10">
    <location>
        <begin position="27"/>
        <end position="58"/>
    </location>
</feature>
<evidence type="ECO:0000256" key="10">
    <source>
        <dbReference type="SAM" id="MobiDB-lite"/>
    </source>
</evidence>
<reference evidence="12" key="2">
    <citation type="submission" date="2015-01" db="EMBL/GenBank/DDBJ databases">
        <title>Evolutionary Origins and Diversification of the Mycorrhizal Mutualists.</title>
        <authorList>
            <consortium name="DOE Joint Genome Institute"/>
            <consortium name="Mycorrhizal Genomics Consortium"/>
            <person name="Kohler A."/>
            <person name="Kuo A."/>
            <person name="Nagy L.G."/>
            <person name="Floudas D."/>
            <person name="Copeland A."/>
            <person name="Barry K.W."/>
            <person name="Cichocki N."/>
            <person name="Veneault-Fourrey C."/>
            <person name="LaButti K."/>
            <person name="Lindquist E.A."/>
            <person name="Lipzen A."/>
            <person name="Lundell T."/>
            <person name="Morin E."/>
            <person name="Murat C."/>
            <person name="Riley R."/>
            <person name="Ohm R."/>
            <person name="Sun H."/>
            <person name="Tunlid A."/>
            <person name="Henrissat B."/>
            <person name="Grigoriev I.V."/>
            <person name="Hibbett D.S."/>
            <person name="Martin F."/>
        </authorList>
    </citation>
    <scope>NUCLEOTIDE SEQUENCE [LARGE SCALE GENOMIC DNA]</scope>
    <source>
        <strain evidence="12">F 1598</strain>
    </source>
</reference>
<keyword evidence="6 9" id="KW-0949">S-adenosyl-L-methionine</keyword>
<dbReference type="EMBL" id="KN832972">
    <property type="protein sequence ID" value="KIM90983.1"/>
    <property type="molecule type" value="Genomic_DNA"/>
</dbReference>
<feature type="region of interest" description="Disordered" evidence="10">
    <location>
        <begin position="125"/>
        <end position="159"/>
    </location>
</feature>
<keyword evidence="7 9" id="KW-0539">Nucleus</keyword>
<keyword evidence="4 9" id="KW-0489">Methyltransferase</keyword>
<organism evidence="11 12">
    <name type="scientific">Piloderma croceum (strain F 1598)</name>
    <dbReference type="NCBI Taxonomy" id="765440"/>
    <lineage>
        <taxon>Eukaryota</taxon>
        <taxon>Fungi</taxon>
        <taxon>Dikarya</taxon>
        <taxon>Basidiomycota</taxon>
        <taxon>Agaricomycotina</taxon>
        <taxon>Agaricomycetes</taxon>
        <taxon>Agaricomycetidae</taxon>
        <taxon>Atheliales</taxon>
        <taxon>Atheliaceae</taxon>
        <taxon>Piloderma</taxon>
    </lineage>
</organism>
<feature type="compositionally biased region" description="Polar residues" evidence="10">
    <location>
        <begin position="126"/>
        <end position="144"/>
    </location>
</feature>
<dbReference type="OrthoDB" id="10258825at2759"/>
<comment type="subcellular location">
    <subcellularLocation>
        <location evidence="1 9">Nucleus</location>
        <location evidence="1 9">Nucleolus</location>
    </subcellularLocation>
</comment>
<evidence type="ECO:0000313" key="12">
    <source>
        <dbReference type="Proteomes" id="UP000054166"/>
    </source>
</evidence>
<dbReference type="Gene3D" id="3.40.50.150">
    <property type="entry name" value="Vaccinia Virus protein VP39"/>
    <property type="match status" value="1"/>
</dbReference>
<comment type="similarity">
    <text evidence="2 9">Belongs to the methyltransferase superfamily. RRP8 family.</text>
</comment>
<dbReference type="FunCoup" id="A0A0C3BWR1">
    <property type="interactions" value="410"/>
</dbReference>
<dbReference type="Gene3D" id="1.10.10.2150">
    <property type="entry name" value="Ribosomal RNA-processing protein 8, N-terminal domain"/>
    <property type="match status" value="1"/>
</dbReference>
<feature type="compositionally biased region" description="Basic and acidic residues" evidence="10">
    <location>
        <begin position="66"/>
        <end position="75"/>
    </location>
</feature>
<dbReference type="PANTHER" id="PTHR12787:SF0">
    <property type="entry name" value="RIBOSOMAL RNA-PROCESSING PROTEIN 8"/>
    <property type="match status" value="1"/>
</dbReference>
<keyword evidence="12" id="KW-1185">Reference proteome</keyword>
<dbReference type="GO" id="GO:0005730">
    <property type="term" value="C:nucleolus"/>
    <property type="evidence" value="ECO:0007669"/>
    <property type="project" value="UniProtKB-SubCell"/>
</dbReference>
<evidence type="ECO:0000256" key="6">
    <source>
        <dbReference type="ARBA" id="ARBA00022691"/>
    </source>
</evidence>
<dbReference type="InParanoid" id="A0A0C3BWR1"/>
<dbReference type="InterPro" id="IPR029063">
    <property type="entry name" value="SAM-dependent_MTases_sf"/>
</dbReference>
<protein>
    <recommendedName>
        <fullName evidence="8 9">Ribosomal RNA-processing protein 8</fullName>
        <ecNumber evidence="9">2.1.1.-</ecNumber>
    </recommendedName>
</protein>
<dbReference type="STRING" id="765440.A0A0C3BWR1"/>
<dbReference type="HOGENOM" id="CLU_027694_2_2_1"/>
<comment type="function">
    <text evidence="9">S-adenosyl-L-methionine-dependent methyltransferase that specifically methylates the N(1) position of adenine in helix 25.1 in 25S rRNA. Required both for ribosomal 40S and 60S subunits biogenesis. Required for efficient pre-rRNA cleavage at site A2.</text>
</comment>
<dbReference type="AlphaFoldDB" id="A0A0C3BWR1"/>